<evidence type="ECO:0000256" key="3">
    <source>
        <dbReference type="ARBA" id="ARBA00022670"/>
    </source>
</evidence>
<proteinExistence type="inferred from homology"/>
<evidence type="ECO:0000256" key="1">
    <source>
        <dbReference type="ARBA" id="ARBA00004141"/>
    </source>
</evidence>
<dbReference type="InterPro" id="IPR035952">
    <property type="entry name" value="Rhomboid-like_sf"/>
</dbReference>
<keyword evidence="4 7" id="KW-0812">Transmembrane</keyword>
<reference evidence="10" key="1">
    <citation type="journal article" date="2016" name="Nat. Commun.">
        <title>The Gonium pectorale genome demonstrates co-option of cell cycle regulation during the evolution of multicellularity.</title>
        <authorList>
            <person name="Hanschen E.R."/>
            <person name="Marriage T.N."/>
            <person name="Ferris P.J."/>
            <person name="Hamaji T."/>
            <person name="Toyoda A."/>
            <person name="Fujiyama A."/>
            <person name="Neme R."/>
            <person name="Noguchi H."/>
            <person name="Minakuchi Y."/>
            <person name="Suzuki M."/>
            <person name="Kawai-Toyooka H."/>
            <person name="Smith D.R."/>
            <person name="Sparks H."/>
            <person name="Anderson J."/>
            <person name="Bakaric R."/>
            <person name="Luria V."/>
            <person name="Karger A."/>
            <person name="Kirschner M.W."/>
            <person name="Durand P.M."/>
            <person name="Michod R.E."/>
            <person name="Nozaki H."/>
            <person name="Olson B.J."/>
        </authorList>
    </citation>
    <scope>NUCLEOTIDE SEQUENCE [LARGE SCALE GENOMIC DNA]</scope>
    <source>
        <strain evidence="10">NIES-2863</strain>
    </source>
</reference>
<dbReference type="Pfam" id="PF00627">
    <property type="entry name" value="UBA"/>
    <property type="match status" value="1"/>
</dbReference>
<dbReference type="GO" id="GO:0016020">
    <property type="term" value="C:membrane"/>
    <property type="evidence" value="ECO:0007669"/>
    <property type="project" value="UniProtKB-SubCell"/>
</dbReference>
<comment type="similarity">
    <text evidence="2">Belongs to the peptidase S54 family.</text>
</comment>
<keyword evidence="3" id="KW-0378">Hydrolase</keyword>
<evidence type="ECO:0000256" key="7">
    <source>
        <dbReference type="SAM" id="Phobius"/>
    </source>
</evidence>
<keyword evidence="10" id="KW-1185">Reference proteome</keyword>
<comment type="subcellular location">
    <subcellularLocation>
        <location evidence="1">Membrane</location>
        <topology evidence="1">Multi-pass membrane protein</topology>
    </subcellularLocation>
</comment>
<dbReference type="OrthoDB" id="272778at2759"/>
<dbReference type="EMBL" id="LSYV01000088">
    <property type="protein sequence ID" value="KXZ43540.1"/>
    <property type="molecule type" value="Genomic_DNA"/>
</dbReference>
<dbReference type="STRING" id="33097.A0A150G2K3"/>
<dbReference type="Proteomes" id="UP000075714">
    <property type="component" value="Unassembled WGS sequence"/>
</dbReference>
<feature type="domain" description="UBA" evidence="8">
    <location>
        <begin position="200"/>
        <end position="240"/>
    </location>
</feature>
<evidence type="ECO:0000256" key="5">
    <source>
        <dbReference type="ARBA" id="ARBA00022989"/>
    </source>
</evidence>
<dbReference type="SUPFAM" id="SSF144091">
    <property type="entry name" value="Rhomboid-like"/>
    <property type="match status" value="1"/>
</dbReference>
<dbReference type="GO" id="GO:0004252">
    <property type="term" value="F:serine-type endopeptidase activity"/>
    <property type="evidence" value="ECO:0007669"/>
    <property type="project" value="TreeGrafter"/>
</dbReference>
<keyword evidence="6 7" id="KW-0472">Membrane</keyword>
<dbReference type="InterPro" id="IPR009060">
    <property type="entry name" value="UBA-like_sf"/>
</dbReference>
<keyword evidence="3" id="KW-0645">Protease</keyword>
<feature type="transmembrane region" description="Helical" evidence="7">
    <location>
        <begin position="16"/>
        <end position="34"/>
    </location>
</feature>
<evidence type="ECO:0000313" key="10">
    <source>
        <dbReference type="Proteomes" id="UP000075714"/>
    </source>
</evidence>
<name>A0A150G2K3_GONPE</name>
<dbReference type="GO" id="GO:0006508">
    <property type="term" value="P:proteolysis"/>
    <property type="evidence" value="ECO:0007669"/>
    <property type="project" value="UniProtKB-KW"/>
</dbReference>
<dbReference type="PANTHER" id="PTHR43066">
    <property type="entry name" value="RHOMBOID-RELATED PROTEIN"/>
    <property type="match status" value="1"/>
</dbReference>
<sequence>MYYFRILERESGSRKFGAFAAVSTGLAAALQWAATHSGGRLPACPSGPYGFIFACFVQYFFQVPPASKMVVLGWRLSDKVFLYLLGLQLLLSGGTSSLLAGGAGLLAGLAYRFNLLGVKKLRFPGFVHRFLASTLGTLLGSDQPAPAPGRTPGVGQLGGAARRAGGSAAAAAVAPGAGRQGLGVMGGGTGAAATAPHLPPPSREAVEQLVAMGFAEAEAARALQLAGNDVQAAIGLLLSA</sequence>
<evidence type="ECO:0000313" key="9">
    <source>
        <dbReference type="EMBL" id="KXZ43540.1"/>
    </source>
</evidence>
<dbReference type="PROSITE" id="PS50030">
    <property type="entry name" value="UBA"/>
    <property type="match status" value="1"/>
</dbReference>
<protein>
    <recommendedName>
        <fullName evidence="8">UBA domain-containing protein</fullName>
    </recommendedName>
</protein>
<keyword evidence="5 7" id="KW-1133">Transmembrane helix</keyword>
<dbReference type="SUPFAM" id="SSF46934">
    <property type="entry name" value="UBA-like"/>
    <property type="match status" value="1"/>
</dbReference>
<dbReference type="AlphaFoldDB" id="A0A150G2K3"/>
<evidence type="ECO:0000256" key="6">
    <source>
        <dbReference type="ARBA" id="ARBA00023136"/>
    </source>
</evidence>
<dbReference type="Gene3D" id="1.10.8.10">
    <property type="entry name" value="DNA helicase RuvA subunit, C-terminal domain"/>
    <property type="match status" value="1"/>
</dbReference>
<dbReference type="CDD" id="cd14270">
    <property type="entry name" value="UBA"/>
    <property type="match status" value="1"/>
</dbReference>
<feature type="transmembrane region" description="Helical" evidence="7">
    <location>
        <begin position="81"/>
        <end position="111"/>
    </location>
</feature>
<organism evidence="9 10">
    <name type="scientific">Gonium pectorale</name>
    <name type="common">Green alga</name>
    <dbReference type="NCBI Taxonomy" id="33097"/>
    <lineage>
        <taxon>Eukaryota</taxon>
        <taxon>Viridiplantae</taxon>
        <taxon>Chlorophyta</taxon>
        <taxon>core chlorophytes</taxon>
        <taxon>Chlorophyceae</taxon>
        <taxon>CS clade</taxon>
        <taxon>Chlamydomonadales</taxon>
        <taxon>Volvocaceae</taxon>
        <taxon>Gonium</taxon>
    </lineage>
</organism>
<feature type="transmembrane region" description="Helical" evidence="7">
    <location>
        <begin position="41"/>
        <end position="61"/>
    </location>
</feature>
<evidence type="ECO:0000256" key="2">
    <source>
        <dbReference type="ARBA" id="ARBA00009045"/>
    </source>
</evidence>
<dbReference type="PANTHER" id="PTHR43066:SF1">
    <property type="entry name" value="RHOMBOID PROTEIN 2"/>
    <property type="match status" value="1"/>
</dbReference>
<accession>A0A150G2K3</accession>
<comment type="caution">
    <text evidence="9">The sequence shown here is derived from an EMBL/GenBank/DDBJ whole genome shotgun (WGS) entry which is preliminary data.</text>
</comment>
<evidence type="ECO:0000256" key="4">
    <source>
        <dbReference type="ARBA" id="ARBA00022692"/>
    </source>
</evidence>
<evidence type="ECO:0000259" key="8">
    <source>
        <dbReference type="PROSITE" id="PS50030"/>
    </source>
</evidence>
<dbReference type="InterPro" id="IPR015940">
    <property type="entry name" value="UBA"/>
</dbReference>
<gene>
    <name evidence="9" type="ORF">GPECTOR_87g402</name>
</gene>
<dbReference type="SMART" id="SM00165">
    <property type="entry name" value="UBA"/>
    <property type="match status" value="1"/>
</dbReference>